<dbReference type="RefSeq" id="WP_277731464.1">
    <property type="nucleotide sequence ID" value="NZ_CP120733.1"/>
</dbReference>
<evidence type="ECO:0000313" key="2">
    <source>
        <dbReference type="EMBL" id="WFD09534.1"/>
    </source>
</evidence>
<gene>
    <name evidence="2" type="ORF">P4S50_14230</name>
</gene>
<keyword evidence="3" id="KW-1185">Reference proteome</keyword>
<organism evidence="2 3">
    <name type="scientific">Tepidibacter hydrothermalis</name>
    <dbReference type="NCBI Taxonomy" id="3036126"/>
    <lineage>
        <taxon>Bacteria</taxon>
        <taxon>Bacillati</taxon>
        <taxon>Bacillota</taxon>
        <taxon>Clostridia</taxon>
        <taxon>Peptostreptococcales</taxon>
        <taxon>Peptostreptococcaceae</taxon>
        <taxon>Tepidibacter</taxon>
    </lineage>
</organism>
<evidence type="ECO:0000259" key="1">
    <source>
        <dbReference type="Pfam" id="PF07228"/>
    </source>
</evidence>
<feature type="domain" description="PPM-type phosphatase" evidence="1">
    <location>
        <begin position="19"/>
        <end position="206"/>
    </location>
</feature>
<sequence>MNRYKEELCGDKVEIEKFDGGCIAVLSDGLGSGVKANILATLTSKIAVTMMKNGLSIESVVDTIINTLPTCKVRQLAYSTFTIIYVSNSGECYIARFDNPEVLIKRNGNIDIIEGEEVIISGRRVIESKFNLEKDDIIVSFSDGVLNAGSGKILNLGWDLKNVSEYIKMIPSNISSLSLTKKIIGICDDLYLQKPGDDTTVLSIKIMKNKYVTLFTGPPTDCENDKIVVANLIKSKGKKIVCGGSAAKIVARELDTDFEMDMKHIEGDIPPVGYIKNIDLVTEGVLTLKKVLEVLNDYNNNKYHIDDIFKDNKEENGAYKILKILIDECTNIDFLVGRSVNLAYQSLDFPDDLAAKIQIVEKIKDKLIELGKEVNIFYY</sequence>
<dbReference type="Proteomes" id="UP001222800">
    <property type="component" value="Chromosome"/>
</dbReference>
<reference evidence="2 3" key="1">
    <citation type="submission" date="2023-03" db="EMBL/GenBank/DDBJ databases">
        <title>Complete genome sequence of Tepidibacter sp. SWIR-1, isolated from a deep-sea hydrothermal vent.</title>
        <authorList>
            <person name="Li X."/>
        </authorList>
    </citation>
    <scope>NUCLEOTIDE SEQUENCE [LARGE SCALE GENOMIC DNA]</scope>
    <source>
        <strain evidence="2 3">SWIR-1</strain>
    </source>
</reference>
<protein>
    <submittedName>
        <fullName evidence="2">SpoIIE family protein phosphatase</fullName>
    </submittedName>
</protein>
<dbReference type="Pfam" id="PF07228">
    <property type="entry name" value="SpoIIE"/>
    <property type="match status" value="1"/>
</dbReference>
<dbReference type="Gene3D" id="3.60.40.10">
    <property type="entry name" value="PPM-type phosphatase domain"/>
    <property type="match status" value="1"/>
</dbReference>
<evidence type="ECO:0000313" key="3">
    <source>
        <dbReference type="Proteomes" id="UP001222800"/>
    </source>
</evidence>
<accession>A0ABY8E9H8</accession>
<dbReference type="EMBL" id="CP120733">
    <property type="protein sequence ID" value="WFD09534.1"/>
    <property type="molecule type" value="Genomic_DNA"/>
</dbReference>
<proteinExistence type="predicted"/>
<name>A0ABY8E9H8_9FIRM</name>
<dbReference type="InterPro" id="IPR036457">
    <property type="entry name" value="PPM-type-like_dom_sf"/>
</dbReference>
<dbReference type="SUPFAM" id="SSF81606">
    <property type="entry name" value="PP2C-like"/>
    <property type="match status" value="1"/>
</dbReference>
<dbReference type="InterPro" id="IPR001932">
    <property type="entry name" value="PPM-type_phosphatase-like_dom"/>
</dbReference>